<sequence length="203" mass="21701">MSILRRLAGYRYVEVRQDDTLQAIAQRELGDASRWADIIAINDLLPPYLTGDVNQASANVRLFGEQLIVPAVAVQTSAASDPDRVFGVDIALTNGLLEAENGDFRLARGNANLRQALLHRVRTALGELLFHAKYGCNVHALIGRGNGPTVGVLGAEYVRGALLSDPRVDSVDAVTATISGDVNEIEATVRPIAGTSIDIQTTV</sequence>
<dbReference type="SUPFAM" id="SSF160719">
    <property type="entry name" value="gpW/gp25-like"/>
    <property type="match status" value="1"/>
</dbReference>
<dbReference type="Gene3D" id="3.10.450.40">
    <property type="match status" value="1"/>
</dbReference>
<dbReference type="EMBL" id="JAOTJD010000005">
    <property type="protein sequence ID" value="MFD3263223.1"/>
    <property type="molecule type" value="Genomic_DNA"/>
</dbReference>
<dbReference type="CDD" id="cd00118">
    <property type="entry name" value="LysM"/>
    <property type="match status" value="1"/>
</dbReference>
<dbReference type="RefSeq" id="WP_377367989.1">
    <property type="nucleotide sequence ID" value="NZ_JAOTJD010000005.1"/>
</dbReference>
<name>A0ABW6CLW6_9CAUL</name>
<proteinExistence type="predicted"/>
<dbReference type="Proteomes" id="UP001598130">
    <property type="component" value="Unassembled WGS sequence"/>
</dbReference>
<protein>
    <submittedName>
        <fullName evidence="1">DUF2634 domain-containing protein</fullName>
    </submittedName>
</protein>
<evidence type="ECO:0000313" key="1">
    <source>
        <dbReference type="EMBL" id="MFD3263223.1"/>
    </source>
</evidence>
<reference evidence="1 2" key="1">
    <citation type="submission" date="2022-09" db="EMBL/GenBank/DDBJ databases">
        <title>New species of Phenylobacterium.</title>
        <authorList>
            <person name="Mieszkin S."/>
        </authorList>
    </citation>
    <scope>NUCLEOTIDE SEQUENCE [LARGE SCALE GENOMIC DNA]</scope>
    <source>
        <strain evidence="1 2">HK31-G</strain>
    </source>
</reference>
<accession>A0ABW6CLW6</accession>
<gene>
    <name evidence="1" type="ORF">OCL97_04485</name>
</gene>
<evidence type="ECO:0000313" key="2">
    <source>
        <dbReference type="Proteomes" id="UP001598130"/>
    </source>
</evidence>
<comment type="caution">
    <text evidence="1">The sequence shown here is derived from an EMBL/GenBank/DDBJ whole genome shotgun (WGS) entry which is preliminary data.</text>
</comment>
<dbReference type="InterPro" id="IPR018392">
    <property type="entry name" value="LysM"/>
</dbReference>
<keyword evidence="2" id="KW-1185">Reference proteome</keyword>
<organism evidence="1 2">
    <name type="scientific">Phenylobacterium ferrooxidans</name>
    <dbReference type="NCBI Taxonomy" id="2982689"/>
    <lineage>
        <taxon>Bacteria</taxon>
        <taxon>Pseudomonadati</taxon>
        <taxon>Pseudomonadota</taxon>
        <taxon>Alphaproteobacteria</taxon>
        <taxon>Caulobacterales</taxon>
        <taxon>Caulobacteraceae</taxon>
        <taxon>Phenylobacterium</taxon>
    </lineage>
</organism>